<dbReference type="AlphaFoldDB" id="A0A7K1FW34"/>
<accession>A0A7K1FW34</accession>
<evidence type="ECO:0000259" key="2">
    <source>
        <dbReference type="Pfam" id="PF13309"/>
    </source>
</evidence>
<dbReference type="RefSeq" id="WP_154771003.1">
    <property type="nucleotide sequence ID" value="NZ_WLYK01000012.1"/>
</dbReference>
<dbReference type="Pfam" id="PF13309">
    <property type="entry name" value="HTH_22"/>
    <property type="match status" value="1"/>
</dbReference>
<proteinExistence type="predicted"/>
<feature type="domain" description="Transcriptional regulator DauR-like HTH" evidence="2">
    <location>
        <begin position="159"/>
        <end position="218"/>
    </location>
</feature>
<dbReference type="InterPro" id="IPR013559">
    <property type="entry name" value="YheO"/>
</dbReference>
<dbReference type="PANTHER" id="PTHR35568:SF1">
    <property type="entry name" value="TRANSCRIPTIONAL REGULATOR DAUR"/>
    <property type="match status" value="1"/>
</dbReference>
<comment type="caution">
    <text evidence="3">The sequence shown here is derived from an EMBL/GenBank/DDBJ whole genome shotgun (WGS) entry which is preliminary data.</text>
</comment>
<evidence type="ECO:0000313" key="4">
    <source>
        <dbReference type="Proteomes" id="UP000460221"/>
    </source>
</evidence>
<dbReference type="PANTHER" id="PTHR35568">
    <property type="entry name" value="TRANSCRIPTIONAL REGULATOR DAUR"/>
    <property type="match status" value="1"/>
</dbReference>
<evidence type="ECO:0000313" key="3">
    <source>
        <dbReference type="EMBL" id="MTD17014.1"/>
    </source>
</evidence>
<organism evidence="3 4">
    <name type="scientific">Nakamurella alba</name>
    <dbReference type="NCBI Taxonomy" id="2665158"/>
    <lineage>
        <taxon>Bacteria</taxon>
        <taxon>Bacillati</taxon>
        <taxon>Actinomycetota</taxon>
        <taxon>Actinomycetes</taxon>
        <taxon>Nakamurellales</taxon>
        <taxon>Nakamurellaceae</taxon>
        <taxon>Nakamurella</taxon>
    </lineage>
</organism>
<dbReference type="Pfam" id="PF08348">
    <property type="entry name" value="PAS_6"/>
    <property type="match status" value="1"/>
</dbReference>
<feature type="domain" description="YheO-like" evidence="1">
    <location>
        <begin position="4"/>
        <end position="109"/>
    </location>
</feature>
<dbReference type="Proteomes" id="UP000460221">
    <property type="component" value="Unassembled WGS sequence"/>
</dbReference>
<protein>
    <recommendedName>
        <fullName evidence="5">Transcriptional regulator</fullName>
    </recommendedName>
</protein>
<dbReference type="InterPro" id="IPR039445">
    <property type="entry name" value="DauR-like_HTH"/>
</dbReference>
<keyword evidence="4" id="KW-1185">Reference proteome</keyword>
<sequence length="239" mass="25744">MAVFTALVEPLGRSLPSCSEVVLHDLARLPNSIVAVHGDVTGRSPGDPATDLLLERIASGAGEDIETGYETKLADGRKMRSSTMIVRDADGARVLALCINTDISAWQSVVRVAEMMLGGVRPHEVPDPVIELPAPTGSDEAEEPSQELFVKDLDELAAHLVHRAVRDIAVPVELMKKEHKLQVVRTLKQKGMFMLRDSVQMVATVLGVTRFTIYNYLNEIGDDGDGSAGPAPVAAVRSK</sequence>
<name>A0A7K1FW34_9ACTN</name>
<evidence type="ECO:0008006" key="5">
    <source>
        <dbReference type="Google" id="ProtNLM"/>
    </source>
</evidence>
<gene>
    <name evidence="3" type="ORF">GIS00_24060</name>
</gene>
<evidence type="ECO:0000259" key="1">
    <source>
        <dbReference type="Pfam" id="PF08348"/>
    </source>
</evidence>
<dbReference type="InterPro" id="IPR039446">
    <property type="entry name" value="DauR-like"/>
</dbReference>
<dbReference type="EMBL" id="WLYK01000012">
    <property type="protein sequence ID" value="MTD17014.1"/>
    <property type="molecule type" value="Genomic_DNA"/>
</dbReference>
<reference evidence="3 4" key="1">
    <citation type="submission" date="2019-11" db="EMBL/GenBank/DDBJ databases">
        <authorList>
            <person name="Jiang L.-Q."/>
        </authorList>
    </citation>
    <scope>NUCLEOTIDE SEQUENCE [LARGE SCALE GENOMIC DNA]</scope>
    <source>
        <strain evidence="3 4">YIM 132087</strain>
    </source>
</reference>